<dbReference type="EMBL" id="SKBQ01000097">
    <property type="protein sequence ID" value="TPX06996.1"/>
    <property type="molecule type" value="Genomic_DNA"/>
</dbReference>
<keyword evidence="6 9" id="KW-0732">Signal</keyword>
<dbReference type="EC" id="3.2.1.78" evidence="4"/>
<evidence type="ECO:0000259" key="10">
    <source>
        <dbReference type="Pfam" id="PF26410"/>
    </source>
</evidence>
<keyword evidence="12" id="KW-1185">Reference proteome</keyword>
<name>A0A507AKU8_9PEZI</name>
<dbReference type="OrthoDB" id="428177at2759"/>
<evidence type="ECO:0000256" key="4">
    <source>
        <dbReference type="ARBA" id="ARBA00012706"/>
    </source>
</evidence>
<dbReference type="PANTHER" id="PTHR31451">
    <property type="match status" value="1"/>
</dbReference>
<dbReference type="AlphaFoldDB" id="A0A507AKU8"/>
<protein>
    <recommendedName>
        <fullName evidence="4">mannan endo-1,4-beta-mannosidase</fullName>
        <ecNumber evidence="4">3.2.1.78</ecNumber>
    </recommendedName>
</protein>
<proteinExistence type="inferred from homology"/>
<comment type="subcellular location">
    <subcellularLocation>
        <location evidence="2">Secreted</location>
    </subcellularLocation>
</comment>
<comment type="similarity">
    <text evidence="3">Belongs to the glycosyl hydrolase 5 (cellulase A) family.</text>
</comment>
<dbReference type="SUPFAM" id="SSF51445">
    <property type="entry name" value="(Trans)glycosidases"/>
    <property type="match status" value="1"/>
</dbReference>
<evidence type="ECO:0000256" key="2">
    <source>
        <dbReference type="ARBA" id="ARBA00004613"/>
    </source>
</evidence>
<dbReference type="GO" id="GO:0016985">
    <property type="term" value="F:mannan endo-1,4-beta-mannosidase activity"/>
    <property type="evidence" value="ECO:0007669"/>
    <property type="project" value="UniProtKB-EC"/>
</dbReference>
<feature type="domain" description="Glycoside hydrolase family 5" evidence="10">
    <location>
        <begin position="80"/>
        <end position="269"/>
    </location>
</feature>
<evidence type="ECO:0000256" key="9">
    <source>
        <dbReference type="SAM" id="SignalP"/>
    </source>
</evidence>
<evidence type="ECO:0000256" key="5">
    <source>
        <dbReference type="ARBA" id="ARBA00022525"/>
    </source>
</evidence>
<dbReference type="GO" id="GO:0005576">
    <property type="term" value="C:extracellular region"/>
    <property type="evidence" value="ECO:0007669"/>
    <property type="project" value="UniProtKB-SubCell"/>
</dbReference>
<feature type="signal peptide" evidence="9">
    <location>
        <begin position="1"/>
        <end position="22"/>
    </location>
</feature>
<dbReference type="GeneID" id="41978511"/>
<dbReference type="PANTHER" id="PTHR31451:SF39">
    <property type="entry name" value="MANNAN ENDO-1,4-BETA-MANNOSIDASE 1"/>
    <property type="match status" value="1"/>
</dbReference>
<keyword evidence="8" id="KW-0326">Glycosidase</keyword>
<evidence type="ECO:0000313" key="11">
    <source>
        <dbReference type="EMBL" id="TPX06996.1"/>
    </source>
</evidence>
<evidence type="ECO:0000256" key="6">
    <source>
        <dbReference type="ARBA" id="ARBA00022729"/>
    </source>
</evidence>
<keyword evidence="5" id="KW-0964">Secreted</keyword>
<evidence type="ECO:0000256" key="3">
    <source>
        <dbReference type="ARBA" id="ARBA00005641"/>
    </source>
</evidence>
<comment type="caution">
    <text evidence="11">The sequence shown here is derived from an EMBL/GenBank/DDBJ whole genome shotgun (WGS) entry which is preliminary data.</text>
</comment>
<dbReference type="Pfam" id="PF26410">
    <property type="entry name" value="GH5_mannosidase"/>
    <property type="match status" value="1"/>
</dbReference>
<gene>
    <name evidence="11" type="ORF">E0L32_011064</name>
</gene>
<dbReference type="InterPro" id="IPR001547">
    <property type="entry name" value="Glyco_hydro_5"/>
</dbReference>
<keyword evidence="7" id="KW-0378">Hydrolase</keyword>
<evidence type="ECO:0000313" key="12">
    <source>
        <dbReference type="Proteomes" id="UP000319257"/>
    </source>
</evidence>
<feature type="chain" id="PRO_5021214715" description="mannan endo-1,4-beta-mannosidase" evidence="9">
    <location>
        <begin position="23"/>
        <end position="417"/>
    </location>
</feature>
<reference evidence="11 12" key="1">
    <citation type="submission" date="2019-06" db="EMBL/GenBank/DDBJ databases">
        <title>Draft genome sequence of the filamentous fungus Phialemoniopsis curvata isolated from diesel fuel.</title>
        <authorList>
            <person name="Varaljay V.A."/>
            <person name="Lyon W.J."/>
            <person name="Crouch A.L."/>
            <person name="Drake C.E."/>
            <person name="Hollomon J.M."/>
            <person name="Nadeau L.J."/>
            <person name="Nunn H.S."/>
            <person name="Stevenson B.S."/>
            <person name="Bojanowski C.L."/>
            <person name="Crookes-Goodson W.J."/>
        </authorList>
    </citation>
    <scope>NUCLEOTIDE SEQUENCE [LARGE SCALE GENOMIC DNA]</scope>
    <source>
        <strain evidence="11 12">D216</strain>
    </source>
</reference>
<comment type="catalytic activity">
    <reaction evidence="1">
        <text>Random hydrolysis of (1-&gt;4)-beta-D-mannosidic linkages in mannans, galactomannans and glucomannans.</text>
        <dbReference type="EC" id="3.2.1.78"/>
    </reaction>
</comment>
<accession>A0A507AKU8</accession>
<dbReference type="STRING" id="1093900.A0A507AKU8"/>
<dbReference type="InParanoid" id="A0A507AKU8"/>
<dbReference type="Gene3D" id="3.20.20.80">
    <property type="entry name" value="Glycosidases"/>
    <property type="match status" value="1"/>
</dbReference>
<sequence length="417" mass="46030">MKCLQLLLAASVLASATPQKRANCKDIRDAPITRDGPTLLLNGKPWKAVGPNVYWLGLDENVTPPPGEPYYAPLKASYPTKGRITEAMAVVKAMGGTSIRAHTLGVSTGNPLSVMPELGKVNEKAFETIDWAVYQAREFGLRLMVPLTDNYDYYHGGKYNFLRWAGFNLTQAKDANNPQIQQFYTDQTIVASFKDYIEKLVTHVNPYTNLTYAEDPTIWAYETGNELLGPVWGDMNCPATWVADVGKFVKTVAPNKLFVDGTYGVNKEHLGIQEVDVFSNHYYPASLQKLRSDLDLVASVNKPYFAGEYDWNLPAVGADPLPAWFKELETSKYVAGDAFWSQFGRNIPNCNEFVQHADGFTLHYGDPANSATVDSRVKLIRKHFIKESQGVDIAADAELPVVPCPVPAPGAKGEGLT</sequence>
<dbReference type="Proteomes" id="UP000319257">
    <property type="component" value="Unassembled WGS sequence"/>
</dbReference>
<evidence type="ECO:0000256" key="8">
    <source>
        <dbReference type="ARBA" id="ARBA00023295"/>
    </source>
</evidence>
<dbReference type="InterPro" id="IPR017853">
    <property type="entry name" value="GH"/>
</dbReference>
<dbReference type="InterPro" id="IPR045053">
    <property type="entry name" value="MAN-like"/>
</dbReference>
<dbReference type="RefSeq" id="XP_030988707.1">
    <property type="nucleotide sequence ID" value="XM_031133752.1"/>
</dbReference>
<organism evidence="11 12">
    <name type="scientific">Thyridium curvatum</name>
    <dbReference type="NCBI Taxonomy" id="1093900"/>
    <lineage>
        <taxon>Eukaryota</taxon>
        <taxon>Fungi</taxon>
        <taxon>Dikarya</taxon>
        <taxon>Ascomycota</taxon>
        <taxon>Pezizomycotina</taxon>
        <taxon>Sordariomycetes</taxon>
        <taxon>Sordariomycetidae</taxon>
        <taxon>Thyridiales</taxon>
        <taxon>Thyridiaceae</taxon>
        <taxon>Thyridium</taxon>
    </lineage>
</organism>
<evidence type="ECO:0000256" key="7">
    <source>
        <dbReference type="ARBA" id="ARBA00022801"/>
    </source>
</evidence>
<evidence type="ECO:0000256" key="1">
    <source>
        <dbReference type="ARBA" id="ARBA00001678"/>
    </source>
</evidence>